<protein>
    <recommendedName>
        <fullName evidence="4">Rad50/SbcC-type AAA domain-containing protein</fullName>
    </recommendedName>
</protein>
<reference evidence="2" key="1">
    <citation type="submission" date="2021-04" db="EMBL/GenBank/DDBJ databases">
        <title>novel species isolated from subtropical streams in China.</title>
        <authorList>
            <person name="Lu H."/>
        </authorList>
    </citation>
    <scope>NUCLEOTIDE SEQUENCE</scope>
    <source>
        <strain evidence="2">FT137W</strain>
    </source>
</reference>
<evidence type="ECO:0000313" key="2">
    <source>
        <dbReference type="EMBL" id="MBR7799157.1"/>
    </source>
</evidence>
<sequence>MENSPYLIVNQVIVQGFKKNYEANFKEGLNLIWGDMDSGKSSILMLIDYCLGGSNEKLLYGEMKTYGRIAFLEANLNGKIYTFERDILSSDSFIRIYTGTYIERTSHFPLLVSAASTDKTAPDGWISDFLLDNLSIPKVTIKESRQREDASSDRLSFRDLMKLLYLKQTRVGSDNLLDYQSPVLFNKNIEIQKFVFNIYDDKLAALESNLAAEIAEANDLERNERSIRKFLADINIQPNEFGNEKNRAAQNEADLEELEIGLNQLKQDIFLANDIASSIADAIKILRQEAQNVDNQLNQLEIKYESFAKLSNTYRFDIDALKLSKISRSILGIQNPKQEHIPCALCQTPLEINAPTVADEDVDFQLKSLRNREVGLQTALSEIRSSQRELLKKKETIENNLKEATRSFDENSIESISPLITAIQSVELSRTQLKIDLAQAERNVAIVNKFEDIGTKRDSKAALISQLRRAIKIIKDGLVGIEEVTNELRSLLDQYLQNSGLLNVSDISIDKKFTAHLRGISYYNTSSGGVRTITSIATFVIRLQYLLKHACNLPTFLMIDTPGQNIGRYRAPDDSPEESNLSDPKLYERIFTQIISVLNEATVSERKCQVIIVDNDLPDSLVEGVNFHLVKRFSKQGGKFEKGLINDAEMG</sequence>
<dbReference type="RefSeq" id="WP_212674256.1">
    <property type="nucleotide sequence ID" value="NZ_JAGSPJ010000001.1"/>
</dbReference>
<keyword evidence="1" id="KW-0175">Coiled coil</keyword>
<evidence type="ECO:0008006" key="4">
    <source>
        <dbReference type="Google" id="ProtNLM"/>
    </source>
</evidence>
<comment type="caution">
    <text evidence="2">The sequence shown here is derived from an EMBL/GenBank/DDBJ whole genome shotgun (WGS) entry which is preliminary data.</text>
</comment>
<accession>A0A941IE90</accession>
<dbReference type="AlphaFoldDB" id="A0A941IE90"/>
<feature type="coiled-coil region" evidence="1">
    <location>
        <begin position="248"/>
        <end position="310"/>
    </location>
</feature>
<organism evidence="2 3">
    <name type="scientific">Undibacterium fentianense</name>
    <dbReference type="NCBI Taxonomy" id="2828728"/>
    <lineage>
        <taxon>Bacteria</taxon>
        <taxon>Pseudomonadati</taxon>
        <taxon>Pseudomonadota</taxon>
        <taxon>Betaproteobacteria</taxon>
        <taxon>Burkholderiales</taxon>
        <taxon>Oxalobacteraceae</taxon>
        <taxon>Undibacterium</taxon>
    </lineage>
</organism>
<dbReference type="InterPro" id="IPR027417">
    <property type="entry name" value="P-loop_NTPase"/>
</dbReference>
<dbReference type="Gene3D" id="3.40.50.300">
    <property type="entry name" value="P-loop containing nucleotide triphosphate hydrolases"/>
    <property type="match status" value="1"/>
</dbReference>
<dbReference type="Proteomes" id="UP000678545">
    <property type="component" value="Unassembled WGS sequence"/>
</dbReference>
<evidence type="ECO:0000313" key="3">
    <source>
        <dbReference type="Proteomes" id="UP000678545"/>
    </source>
</evidence>
<proteinExistence type="predicted"/>
<feature type="coiled-coil region" evidence="1">
    <location>
        <begin position="387"/>
        <end position="443"/>
    </location>
</feature>
<keyword evidence="3" id="KW-1185">Reference proteome</keyword>
<name>A0A941IE90_9BURK</name>
<evidence type="ECO:0000256" key="1">
    <source>
        <dbReference type="SAM" id="Coils"/>
    </source>
</evidence>
<gene>
    <name evidence="2" type="ORF">KDM90_04015</name>
</gene>
<dbReference type="EMBL" id="JAGSPJ010000001">
    <property type="protein sequence ID" value="MBR7799157.1"/>
    <property type="molecule type" value="Genomic_DNA"/>
</dbReference>
<dbReference type="SUPFAM" id="SSF52540">
    <property type="entry name" value="P-loop containing nucleoside triphosphate hydrolases"/>
    <property type="match status" value="1"/>
</dbReference>